<organism evidence="1 2">
    <name type="scientific">Rhizobium deserti</name>
    <dbReference type="NCBI Taxonomy" id="2547961"/>
    <lineage>
        <taxon>Bacteria</taxon>
        <taxon>Pseudomonadati</taxon>
        <taxon>Pseudomonadota</taxon>
        <taxon>Alphaproteobacteria</taxon>
        <taxon>Hyphomicrobiales</taxon>
        <taxon>Rhizobiaceae</taxon>
        <taxon>Rhizobium/Agrobacterium group</taxon>
        <taxon>Rhizobium</taxon>
    </lineage>
</organism>
<protein>
    <recommendedName>
        <fullName evidence="3">TnsA endonuclease N-terminal domain-containing protein</fullName>
    </recommendedName>
</protein>
<comment type="caution">
    <text evidence="1">The sequence shown here is derived from an EMBL/GenBank/DDBJ whole genome shotgun (WGS) entry which is preliminary data.</text>
</comment>
<gene>
    <name evidence="1" type="ORF">E2F50_19405</name>
</gene>
<dbReference type="OrthoDB" id="7909136at2"/>
<dbReference type="Proteomes" id="UP000295238">
    <property type="component" value="Unassembled WGS sequence"/>
</dbReference>
<dbReference type="RefSeq" id="WP_133317832.1">
    <property type="nucleotide sequence ID" value="NZ_SMTL01000006.1"/>
</dbReference>
<evidence type="ECO:0008006" key="3">
    <source>
        <dbReference type="Google" id="ProtNLM"/>
    </source>
</evidence>
<dbReference type="EMBL" id="SMTL01000006">
    <property type="protein sequence ID" value="TDK31831.1"/>
    <property type="molecule type" value="Genomic_DNA"/>
</dbReference>
<proteinExistence type="predicted"/>
<keyword evidence="2" id="KW-1185">Reference proteome</keyword>
<dbReference type="AlphaFoldDB" id="A0A4R5UAI8"/>
<reference evidence="1 2" key="1">
    <citation type="submission" date="2019-03" db="EMBL/GenBank/DDBJ databases">
        <title>Rhizobium sp. nov., an bacterium isolated from biocrust in Mu Us Desert.</title>
        <authorList>
            <person name="Lixiong L."/>
        </authorList>
    </citation>
    <scope>NUCLEOTIDE SEQUENCE [LARGE SCALE GENOMIC DNA]</scope>
    <source>
        <strain evidence="1 2">SPY-1</strain>
    </source>
</reference>
<sequence>MKTHQTSAQRDAAALQAAPPKVIAGPTVKGRGIISYRSGAAKDLAAILDLNAAVQSWSCCQEFLGAADRGHVPDFRMIDSDGTVWFLDAPDRKHFLEIDFEDAAREAGASYRVVPRDEIYSGFRLRNARDLLRYANYTVSLADRIRLLATLDDQGSLPMADCLSVIRGGEPVAAIASLMLYGFLEADLDDALLGPETMVRRIRS</sequence>
<accession>A0A4R5UAI8</accession>
<evidence type="ECO:0000313" key="1">
    <source>
        <dbReference type="EMBL" id="TDK31831.1"/>
    </source>
</evidence>
<evidence type="ECO:0000313" key="2">
    <source>
        <dbReference type="Proteomes" id="UP000295238"/>
    </source>
</evidence>
<name>A0A4R5UAI8_9HYPH</name>